<dbReference type="GO" id="GO:0003871">
    <property type="term" value="F:5-methyltetrahydropteroyltriglutamate-homocysteine S-methyltransferase activity"/>
    <property type="evidence" value="ECO:0007669"/>
    <property type="project" value="UniProtKB-EC"/>
</dbReference>
<reference evidence="16 17" key="1">
    <citation type="submission" date="2018-11" db="EMBL/GenBank/DDBJ databases">
        <title>Genome sequence of Saitozyma podzolica DSM 27192.</title>
        <authorList>
            <person name="Aliyu H."/>
            <person name="Gorte O."/>
            <person name="Ochsenreither K."/>
        </authorList>
    </citation>
    <scope>NUCLEOTIDE SEQUENCE [LARGE SCALE GENOMIC DNA]</scope>
    <source>
        <strain evidence="16 17">DSM 27192</strain>
    </source>
</reference>
<feature type="domain" description="Cobalamin-independent methionine synthase MetE N-terminal" evidence="15">
    <location>
        <begin position="137"/>
        <end position="318"/>
    </location>
</feature>
<dbReference type="CDD" id="cd03312">
    <property type="entry name" value="CIMS_N_terminal_like"/>
    <property type="match status" value="1"/>
</dbReference>
<feature type="active site" description="Proton donor" evidence="13">
    <location>
        <position position="704"/>
    </location>
</feature>
<comment type="cofactor">
    <cofactor evidence="12">
        <name>Zn(2+)</name>
        <dbReference type="ChEBI" id="CHEBI:29105"/>
    </cofactor>
    <text evidence="12">Binds 2 Zn(2+) ions per subunit.</text>
</comment>
<gene>
    <name evidence="16" type="primary">MET6</name>
    <name evidence="16" type="ORF">EHS25_001250</name>
</gene>
<evidence type="ECO:0000256" key="7">
    <source>
        <dbReference type="ARBA" id="ARBA00022679"/>
    </source>
</evidence>
<feature type="domain" description="Cobalamin-independent methionine synthase MetE C-terminal/archaeal" evidence="14">
    <location>
        <begin position="436"/>
        <end position="758"/>
    </location>
</feature>
<proteinExistence type="inferred from homology"/>
<evidence type="ECO:0000256" key="1">
    <source>
        <dbReference type="ARBA" id="ARBA00002777"/>
    </source>
</evidence>
<feature type="binding site" evidence="11">
    <location>
        <begin position="441"/>
        <end position="443"/>
    </location>
    <ligand>
        <name>L-methionine</name>
        <dbReference type="ChEBI" id="CHEBI:57844"/>
    </ligand>
</feature>
<dbReference type="UniPathway" id="UPA00051">
    <property type="reaction ID" value="UER00082"/>
</dbReference>
<dbReference type="AlphaFoldDB" id="A0A427YHT9"/>
<evidence type="ECO:0000256" key="10">
    <source>
        <dbReference type="ARBA" id="ARBA00023167"/>
    </source>
</evidence>
<dbReference type="EMBL" id="RSCD01000010">
    <property type="protein sequence ID" value="RSH90645.1"/>
    <property type="molecule type" value="Genomic_DNA"/>
</dbReference>
<evidence type="ECO:0000256" key="5">
    <source>
        <dbReference type="ARBA" id="ARBA00022603"/>
    </source>
</evidence>
<comment type="function">
    <text evidence="1">Catalyzes the transfer of a methyl group from 5-methyltetrahydrofolate to homocysteine resulting in methionine formation.</text>
</comment>
<feature type="binding site" evidence="11">
    <location>
        <position position="609"/>
    </location>
    <ligand>
        <name>L-methionine</name>
        <dbReference type="ChEBI" id="CHEBI:57844"/>
    </ligand>
</feature>
<feature type="binding site" evidence="12">
    <location>
        <position position="736"/>
    </location>
    <ligand>
        <name>Zn(2+)</name>
        <dbReference type="ChEBI" id="CHEBI:29105"/>
        <label>1</label>
        <note>catalytic</note>
    </ligand>
</feature>
<feature type="binding site" evidence="12">
    <location>
        <position position="653"/>
    </location>
    <ligand>
        <name>Zn(2+)</name>
        <dbReference type="ChEBI" id="CHEBI:29105"/>
        <label>1</label>
        <note>catalytic</note>
    </ligand>
</feature>
<dbReference type="Gene3D" id="3.20.20.210">
    <property type="match status" value="2"/>
</dbReference>
<evidence type="ECO:0000256" key="11">
    <source>
        <dbReference type="PIRSR" id="PIRSR000382-1"/>
    </source>
</evidence>
<comment type="similarity">
    <text evidence="3">Belongs to the vitamin-B12 independent methionine synthase family.</text>
</comment>
<evidence type="ECO:0000256" key="12">
    <source>
        <dbReference type="PIRSR" id="PIRSR000382-2"/>
    </source>
</evidence>
<feature type="domain" description="Cobalamin-independent methionine synthase MetE N-terminal" evidence="15">
    <location>
        <begin position="4"/>
        <end position="87"/>
    </location>
</feature>
<dbReference type="PANTHER" id="PTHR30519">
    <property type="entry name" value="5-METHYLTETRAHYDROPTEROYLTRIGLUTAMATE--HOMOCYSTEINE METHYLTRANSFERASE"/>
    <property type="match status" value="1"/>
</dbReference>
<dbReference type="InterPro" id="IPR002629">
    <property type="entry name" value="Met_Synth_C/arc"/>
</dbReference>
<dbReference type="InterPro" id="IPR006276">
    <property type="entry name" value="Cobalamin-indep_Met_synthase"/>
</dbReference>
<dbReference type="Proteomes" id="UP000279259">
    <property type="component" value="Unassembled WGS sequence"/>
</dbReference>
<keyword evidence="7 16" id="KW-0808">Transferase</keyword>
<dbReference type="OrthoDB" id="1053771at2759"/>
<dbReference type="CDD" id="cd03311">
    <property type="entry name" value="CIMS_C_terminal_like"/>
    <property type="match status" value="1"/>
</dbReference>
<dbReference type="GO" id="GO:0009086">
    <property type="term" value="P:methionine biosynthetic process"/>
    <property type="evidence" value="ECO:0007669"/>
    <property type="project" value="UniProtKB-KW"/>
</dbReference>
<feature type="binding site" evidence="11">
    <location>
        <position position="609"/>
    </location>
    <ligand>
        <name>L-homocysteine</name>
        <dbReference type="ChEBI" id="CHEBI:58199"/>
    </ligand>
</feature>
<feature type="binding site" evidence="12">
    <location>
        <position position="651"/>
    </location>
    <ligand>
        <name>Zn(2+)</name>
        <dbReference type="ChEBI" id="CHEBI:29105"/>
        <label>1</label>
        <note>catalytic</note>
    </ligand>
</feature>
<keyword evidence="17" id="KW-1185">Reference proteome</keyword>
<dbReference type="InterPro" id="IPR038071">
    <property type="entry name" value="UROD/MetE-like_sf"/>
</dbReference>
<comment type="pathway">
    <text evidence="2">Amino-acid biosynthesis; L-methionine biosynthesis via de novo pathway; L-methionine from L-homocysteine (MetE route): step 1/1.</text>
</comment>
<comment type="caution">
    <text evidence="16">The sequence shown here is derived from an EMBL/GenBank/DDBJ whole genome shotgun (WGS) entry which is preliminary data.</text>
</comment>
<dbReference type="GO" id="GO:0008270">
    <property type="term" value="F:zinc ion binding"/>
    <property type="evidence" value="ECO:0007669"/>
    <property type="project" value="InterPro"/>
</dbReference>
<dbReference type="GO" id="GO:0032259">
    <property type="term" value="P:methylation"/>
    <property type="evidence" value="ECO:0007669"/>
    <property type="project" value="UniProtKB-KW"/>
</dbReference>
<feature type="binding site" evidence="11">
    <location>
        <position position="494"/>
    </location>
    <ligand>
        <name>L-methionine</name>
        <dbReference type="ChEBI" id="CHEBI:57844"/>
    </ligand>
</feature>
<keyword evidence="9 12" id="KW-0862">Zinc</keyword>
<name>A0A427YHT9_9TREE</name>
<keyword evidence="6" id="KW-0028">Amino-acid biosynthesis</keyword>
<evidence type="ECO:0000259" key="15">
    <source>
        <dbReference type="Pfam" id="PF08267"/>
    </source>
</evidence>
<evidence type="ECO:0000259" key="14">
    <source>
        <dbReference type="Pfam" id="PF01717"/>
    </source>
</evidence>
<organism evidence="16 17">
    <name type="scientific">Saitozyma podzolica</name>
    <dbReference type="NCBI Taxonomy" id="1890683"/>
    <lineage>
        <taxon>Eukaryota</taxon>
        <taxon>Fungi</taxon>
        <taxon>Dikarya</taxon>
        <taxon>Basidiomycota</taxon>
        <taxon>Agaricomycotina</taxon>
        <taxon>Tremellomycetes</taxon>
        <taxon>Tremellales</taxon>
        <taxon>Trimorphomycetaceae</taxon>
        <taxon>Saitozyma</taxon>
    </lineage>
</organism>
<evidence type="ECO:0000256" key="9">
    <source>
        <dbReference type="ARBA" id="ARBA00022833"/>
    </source>
</evidence>
<feature type="binding site" evidence="11">
    <location>
        <begin position="441"/>
        <end position="443"/>
    </location>
    <ligand>
        <name>L-homocysteine</name>
        <dbReference type="ChEBI" id="CHEBI:58199"/>
    </ligand>
</feature>
<dbReference type="Pfam" id="PF08267">
    <property type="entry name" value="Meth_synt_1"/>
    <property type="match status" value="2"/>
</dbReference>
<feature type="binding site" evidence="11">
    <location>
        <position position="140"/>
    </location>
    <ligand>
        <name>5-methyltetrahydropteroyltri-L-glutamate</name>
        <dbReference type="ChEBI" id="CHEBI:58207"/>
    </ligand>
</feature>
<keyword evidence="5 16" id="KW-0489">Methyltransferase</keyword>
<evidence type="ECO:0000313" key="17">
    <source>
        <dbReference type="Proteomes" id="UP000279259"/>
    </source>
</evidence>
<dbReference type="STRING" id="1890683.A0A427YHT9"/>
<evidence type="ECO:0000256" key="2">
    <source>
        <dbReference type="ARBA" id="ARBA00004681"/>
    </source>
</evidence>
<dbReference type="NCBIfam" id="NF003556">
    <property type="entry name" value="PRK05222.1"/>
    <property type="match status" value="1"/>
</dbReference>
<evidence type="ECO:0000256" key="13">
    <source>
        <dbReference type="PIRSR" id="PIRSR000382-3"/>
    </source>
</evidence>
<protein>
    <recommendedName>
        <fullName evidence="4">5-methyltetrahydropteroyltriglutamate--homocysteine S-methyltransferase</fullName>
        <ecNumber evidence="4">2.1.1.14</ecNumber>
    </recommendedName>
</protein>
<dbReference type="SUPFAM" id="SSF51726">
    <property type="entry name" value="UROD/MetE-like"/>
    <property type="match status" value="2"/>
</dbReference>
<sequence length="765" mass="86004">MVKSAVLGYPRIGVGRAMKKVIENYWNGKATAEELQEVAKNVRKERWQTIQKAGVDIIPSGDFTLYDHLLDHSFNFGVIPERYVSQGMSLRTPTSPWAVVVRSRRRVSTSLPRRWASCEWLILFLSLDPTLADEISFDSNYHIVKVDHEPKTAFKLNNNQWLSEYEEAKALGIETRPVLFGPITYLSLVRKSRDSPAEFEPLELLDSLIPIYKEVLESLKKAGAQEVQIDEPILVLDKAEAYGDLFKKVYEALSPSIEFLKDLPIHALHLDLDREPKQLDEVLAALKPTKAGIELGVVSGRNIWKNDLKASKALAEKAVAELGADRVVVSTSSSLLHTPISLKVETKLTEQQKSWLSFAEEKCEEVAALAAALNGQESSLFEQNTKDIAARREFERTSDSAVRDRVAGITEEQLARKAPFPERRAAQKKHLNLPKFPTTTIGSFPQTKEIRLARSKFGKGEISQEEYEKAMEAEIRHACEFQEKVGLDLFVHGEPERNDMVQYFGEQLNGFIFTQLGWVQSYGSRYVRPPIVVSDVSRPSPMTVRWSAYAQSQTSKPMKGMLTGPVTILNWSFPRADVSKEIQSKQLALALRDEVVDLANAGIKAIQVDEPAIREGLPLRKADWDNYLRWAVDSFRLSTSGVENDIQVHSHFCYSDFGDIFPSIQRLDADVISIEASKADLKLLDVFKSYGYSNEIGPGVYDIHSPRVPGEQEIKDRIASMVKVLPADLLVVNPDCGLKTRGWKETEESLANLVAAARWARETYA</sequence>
<feature type="binding site" evidence="11">
    <location>
        <position position="571"/>
    </location>
    <ligand>
        <name>5-methyltetrahydropteroyltri-L-glutamate</name>
        <dbReference type="ChEBI" id="CHEBI:58207"/>
    </ligand>
</feature>
<keyword evidence="8 12" id="KW-0479">Metal-binding</keyword>
<dbReference type="InterPro" id="IPR013215">
    <property type="entry name" value="Cbl-indep_Met_Synth_N"/>
</dbReference>
<evidence type="ECO:0000256" key="8">
    <source>
        <dbReference type="ARBA" id="ARBA00022723"/>
    </source>
</evidence>
<evidence type="ECO:0000256" key="3">
    <source>
        <dbReference type="ARBA" id="ARBA00009553"/>
    </source>
</evidence>
<evidence type="ECO:0000256" key="6">
    <source>
        <dbReference type="ARBA" id="ARBA00022605"/>
    </source>
</evidence>
<keyword evidence="10" id="KW-0486">Methionine biosynthesis</keyword>
<dbReference type="PIRSF" id="PIRSF000382">
    <property type="entry name" value="MeTrfase_B12_ind"/>
    <property type="match status" value="1"/>
</dbReference>
<dbReference type="NCBIfam" id="TIGR01371">
    <property type="entry name" value="met_syn_B12ind"/>
    <property type="match status" value="1"/>
</dbReference>
<evidence type="ECO:0000313" key="16">
    <source>
        <dbReference type="EMBL" id="RSH90645.1"/>
    </source>
</evidence>
<dbReference type="Pfam" id="PF01717">
    <property type="entry name" value="Meth_synt_2"/>
    <property type="match status" value="1"/>
</dbReference>
<feature type="binding site" evidence="11">
    <location>
        <position position="19"/>
    </location>
    <ligand>
        <name>5-methyltetrahydropteroyltri-L-glutamate</name>
        <dbReference type="ChEBI" id="CHEBI:58207"/>
    </ligand>
</feature>
<accession>A0A427YHT9</accession>
<feature type="binding site" evidence="12">
    <location>
        <position position="675"/>
    </location>
    <ligand>
        <name>Zn(2+)</name>
        <dbReference type="ChEBI" id="CHEBI:29105"/>
        <label>1</label>
        <note>catalytic</note>
    </ligand>
</feature>
<dbReference type="EC" id="2.1.1.14" evidence="4"/>
<evidence type="ECO:0000256" key="4">
    <source>
        <dbReference type="ARBA" id="ARBA00012034"/>
    </source>
</evidence>